<evidence type="ECO:0000256" key="2">
    <source>
        <dbReference type="PROSITE-ProRule" id="PRU00708"/>
    </source>
</evidence>
<name>A0A815ZP24_ADIRI</name>
<dbReference type="Proteomes" id="UP000663828">
    <property type="component" value="Unassembled WGS sequence"/>
</dbReference>
<dbReference type="InterPro" id="IPR046960">
    <property type="entry name" value="PPR_At4g14850-like_plant"/>
</dbReference>
<dbReference type="InterPro" id="IPR011990">
    <property type="entry name" value="TPR-like_helical_dom_sf"/>
</dbReference>
<reference evidence="4" key="1">
    <citation type="submission" date="2021-02" db="EMBL/GenBank/DDBJ databases">
        <authorList>
            <person name="Nowell W R."/>
        </authorList>
    </citation>
    <scope>NUCLEOTIDE SEQUENCE</scope>
</reference>
<protein>
    <recommendedName>
        <fullName evidence="3">DYW domain-containing protein</fullName>
    </recommendedName>
</protein>
<keyword evidence="5" id="KW-1185">Reference proteome</keyword>
<feature type="repeat" description="PPR" evidence="2">
    <location>
        <begin position="365"/>
        <end position="399"/>
    </location>
</feature>
<dbReference type="AlphaFoldDB" id="A0A815ZP24"/>
<feature type="repeat" description="PPR" evidence="2">
    <location>
        <begin position="696"/>
        <end position="726"/>
    </location>
</feature>
<dbReference type="PROSITE" id="PS51375">
    <property type="entry name" value="PPR"/>
    <property type="match status" value="3"/>
</dbReference>
<dbReference type="GO" id="GO:0008270">
    <property type="term" value="F:zinc ion binding"/>
    <property type="evidence" value="ECO:0007669"/>
    <property type="project" value="InterPro"/>
</dbReference>
<dbReference type="Gene3D" id="1.25.40.10">
    <property type="entry name" value="Tetratricopeptide repeat domain"/>
    <property type="match status" value="5"/>
</dbReference>
<organism evidence="4 5">
    <name type="scientific">Adineta ricciae</name>
    <name type="common">Rotifer</name>
    <dbReference type="NCBI Taxonomy" id="249248"/>
    <lineage>
        <taxon>Eukaryota</taxon>
        <taxon>Metazoa</taxon>
        <taxon>Spiralia</taxon>
        <taxon>Gnathifera</taxon>
        <taxon>Rotifera</taxon>
        <taxon>Eurotatoria</taxon>
        <taxon>Bdelloidea</taxon>
        <taxon>Adinetida</taxon>
        <taxon>Adinetidae</taxon>
        <taxon>Adineta</taxon>
    </lineage>
</organism>
<dbReference type="PANTHER" id="PTHR47926">
    <property type="entry name" value="PENTATRICOPEPTIDE REPEAT-CONTAINING PROTEIN"/>
    <property type="match status" value="1"/>
</dbReference>
<dbReference type="NCBIfam" id="TIGR00756">
    <property type="entry name" value="PPR"/>
    <property type="match status" value="2"/>
</dbReference>
<dbReference type="GO" id="GO:0009451">
    <property type="term" value="P:RNA modification"/>
    <property type="evidence" value="ECO:0007669"/>
    <property type="project" value="InterPro"/>
</dbReference>
<sequence length="1004" mass="115725">MLWYPGLIWKLNRLQCLSAYLLWIINYFKDRTLTIDYHEYRSRPINVCRGALQGSCFGPKAFIVNHYDLPMNYENPSAVHLYVDDLTIVYIPPISQKYAIQKHTIQSIINKDLEKLRIYTEDNLQPVNVKKTEYVIYHTSVQRPKLEIMYSEPNPNIYIRQWRSQLWIRDFEEVSSEDWIVYNDTSPTGLTLVCTMFCGKSSLTIRCVFLPLNEISTVVTARHFSTTLNARMKKLIDSKRYRQALDIFDKQSHAADDFALNMALKACSNLPDYRRGLEIVRQLSPKSLNNPFIQTSLVHFYKCNRFVQLNPGEDESTLYNVVQRTDIDEKVERSVELACSEICDDRAKRIGKQLMDDLPEDLKGSEKVMNSTIFMLMKFGNVDEAEKLFRQMKHKTIYTYGAMMKGYNDNKKFEKTLDLFETLPFVANEAIYTMVLSSCSQVRDDRARRIGKQLIDNLPEDLKGSENVMNLTIFMLMKFGNVVEAEQLFRQMKHKSIYTYGALMKGYNDNEMFEKVLDLHVNMPMAVDEVMYTILFSACTRLFNDRALQTGKELLRKMNKSYYNNNIVITSAIHMLMKFDLVNDAERLFRQVKTKSALTYHGMINGYSRLDELDKCFQLFDQMKSDQILPNEVVFLSMIGVCAKIGIRSVSQSIVDQIPADLKASQNIQNALISMWGKNSSIGKSKEIFESLSDPDVVAYNSMINSYGLNGMGVEAVELYRRIPVDMRDEVSRICALNACSHAGLLNECRHIFDQIPHKTIKIVTTMVDCLSRLAMFDEAESVIEDYEKTNPPSSAMHMALLSGARNVRDSNLSNRIYKKMQQLFPDEKDTLIAGSVLLSNIYSSIGDHHRAGDIRTNRIKQFGYNVKVALSWTSVNNQLVRFKAHDHSHPQSEEIYEELQRLSCELREHGHTFDSSWITRPVKEDETVESVLCGHSEKLAIAFNFIQQPPPSIIQISKNLRICGDCHAATKLITKLRRCEIIIRDANRIHHFSNGECSCQDHF</sequence>
<dbReference type="Pfam" id="PF13041">
    <property type="entry name" value="PPR_2"/>
    <property type="match status" value="1"/>
</dbReference>
<evidence type="ECO:0000256" key="1">
    <source>
        <dbReference type="ARBA" id="ARBA00022737"/>
    </source>
</evidence>
<feature type="repeat" description="PPR" evidence="2">
    <location>
        <begin position="596"/>
        <end position="630"/>
    </location>
</feature>
<dbReference type="GO" id="GO:0048731">
    <property type="term" value="P:system development"/>
    <property type="evidence" value="ECO:0007669"/>
    <property type="project" value="UniProtKB-ARBA"/>
</dbReference>
<evidence type="ECO:0000313" key="5">
    <source>
        <dbReference type="Proteomes" id="UP000663828"/>
    </source>
</evidence>
<proteinExistence type="predicted"/>
<dbReference type="Pfam" id="PF14432">
    <property type="entry name" value="DYW_deaminase"/>
    <property type="match status" value="1"/>
</dbReference>
<evidence type="ECO:0000313" key="4">
    <source>
        <dbReference type="EMBL" id="CAF1584726.1"/>
    </source>
</evidence>
<evidence type="ECO:0000259" key="3">
    <source>
        <dbReference type="Pfam" id="PF14432"/>
    </source>
</evidence>
<dbReference type="GO" id="GO:0003723">
    <property type="term" value="F:RNA binding"/>
    <property type="evidence" value="ECO:0007669"/>
    <property type="project" value="InterPro"/>
</dbReference>
<dbReference type="FunFam" id="1.25.40.10:FF:000158">
    <property type="entry name" value="pentatricopeptide repeat-containing protein At2g33680"/>
    <property type="match status" value="1"/>
</dbReference>
<dbReference type="Pfam" id="PF01535">
    <property type="entry name" value="PPR"/>
    <property type="match status" value="5"/>
</dbReference>
<accession>A0A815ZP24</accession>
<dbReference type="InterPro" id="IPR032867">
    <property type="entry name" value="DYW_dom"/>
</dbReference>
<dbReference type="EMBL" id="CAJNOR010006070">
    <property type="protein sequence ID" value="CAF1584726.1"/>
    <property type="molecule type" value="Genomic_DNA"/>
</dbReference>
<comment type="caution">
    <text evidence="4">The sequence shown here is derived from an EMBL/GenBank/DDBJ whole genome shotgun (WGS) entry which is preliminary data.</text>
</comment>
<feature type="domain" description="DYW" evidence="3">
    <location>
        <begin position="911"/>
        <end position="1003"/>
    </location>
</feature>
<dbReference type="InterPro" id="IPR002885">
    <property type="entry name" value="PPR_rpt"/>
</dbReference>
<keyword evidence="1" id="KW-0677">Repeat</keyword>
<gene>
    <name evidence="4" type="ORF">XAT740_LOCUS45900</name>
</gene>